<dbReference type="InterPro" id="IPR002187">
    <property type="entry name" value="N-reg_PII"/>
</dbReference>
<dbReference type="SUPFAM" id="SSF54913">
    <property type="entry name" value="GlnB-like"/>
    <property type="match status" value="1"/>
</dbReference>
<accession>A0A8D5JZD2</accession>
<reference evidence="9" key="1">
    <citation type="journal article" date="2021" name="Arch. Microbiol.">
        <title>Methyloradius palustris gen. nov., sp. nov., a methanol-oxidizing bacterium isolated from snow.</title>
        <authorList>
            <person name="Miyadera T."/>
            <person name="Kojima H."/>
            <person name="Fukui M."/>
        </authorList>
    </citation>
    <scope>NUCLEOTIDE SEQUENCE</scope>
    <source>
        <strain evidence="9">Zm11</strain>
    </source>
</reference>
<dbReference type="PRINTS" id="PR00340">
    <property type="entry name" value="PIIGLNB"/>
</dbReference>
<dbReference type="InterPro" id="IPR017918">
    <property type="entry name" value="N-reg_PII_CS"/>
</dbReference>
<keyword evidence="4" id="KW-0805">Transcription regulation</keyword>
<dbReference type="PANTHER" id="PTHR30115:SF11">
    <property type="entry name" value="NITROGEN REGULATORY PROTEIN P-II HOMOLOG"/>
    <property type="match status" value="1"/>
</dbReference>
<dbReference type="RefSeq" id="WP_221763634.1">
    <property type="nucleotide sequence ID" value="NZ_AP024110.1"/>
</dbReference>
<evidence type="ECO:0000256" key="3">
    <source>
        <dbReference type="ARBA" id="ARBA00022741"/>
    </source>
</evidence>
<dbReference type="Proteomes" id="UP000826722">
    <property type="component" value="Chromosome"/>
</dbReference>
<evidence type="ECO:0000256" key="8">
    <source>
        <dbReference type="RuleBase" id="RU003936"/>
    </source>
</evidence>
<sequence length="112" mass="12448">MKKIETIIKPFKLDEVREALSEIGVNGLTVTEVKGFGRQKGHTELYRGSEYIVDFLPKIKIELIVADSLLETAMDAIIRSARTGKIGDGKIFVFPVEQVVRIRTGETGEEAV</sequence>
<dbReference type="PIRSF" id="PIRSF039144">
    <property type="entry name" value="GlnB"/>
    <property type="match status" value="1"/>
</dbReference>
<evidence type="ECO:0000313" key="10">
    <source>
        <dbReference type="Proteomes" id="UP000826722"/>
    </source>
</evidence>
<name>A0A8D5JZD2_9PROT</name>
<evidence type="ECO:0000256" key="6">
    <source>
        <dbReference type="PIRSR" id="PIRSR039144-50"/>
    </source>
</evidence>
<keyword evidence="2 7" id="KW-0597">Phosphoprotein</keyword>
<dbReference type="PANTHER" id="PTHR30115">
    <property type="entry name" value="NITROGEN REGULATORY PROTEIN P-II"/>
    <property type="match status" value="1"/>
</dbReference>
<comment type="similarity">
    <text evidence="8">Belongs to the P(II) protein family.</text>
</comment>
<protein>
    <submittedName>
        <fullName evidence="9">Nitrogen regulatory protein P-II 1</fullName>
    </submittedName>
</protein>
<keyword evidence="10" id="KW-1185">Reference proteome</keyword>
<keyword evidence="3" id="KW-0547">Nucleotide-binding</keyword>
<dbReference type="AlphaFoldDB" id="A0A8D5JZD2"/>
<gene>
    <name evidence="9" type="primary">glnB</name>
    <name evidence="9" type="ORF">ZMTM_18160</name>
</gene>
<dbReference type="GO" id="GO:0030234">
    <property type="term" value="F:enzyme regulator activity"/>
    <property type="evidence" value="ECO:0007669"/>
    <property type="project" value="InterPro"/>
</dbReference>
<evidence type="ECO:0000256" key="1">
    <source>
        <dbReference type="ARBA" id="ARBA00011233"/>
    </source>
</evidence>
<evidence type="ECO:0000256" key="4">
    <source>
        <dbReference type="ARBA" id="ARBA00023015"/>
    </source>
</evidence>
<evidence type="ECO:0000313" key="9">
    <source>
        <dbReference type="EMBL" id="BCM25557.1"/>
    </source>
</evidence>
<comment type="subunit">
    <text evidence="1">Homotrimer.</text>
</comment>
<dbReference type="EMBL" id="AP024110">
    <property type="protein sequence ID" value="BCM25557.1"/>
    <property type="molecule type" value="Genomic_DNA"/>
</dbReference>
<dbReference type="GO" id="GO:0005524">
    <property type="term" value="F:ATP binding"/>
    <property type="evidence" value="ECO:0007669"/>
    <property type="project" value="TreeGrafter"/>
</dbReference>
<dbReference type="PROSITE" id="PS51343">
    <property type="entry name" value="PII_GLNB_DOM"/>
    <property type="match status" value="1"/>
</dbReference>
<proteinExistence type="inferred from homology"/>
<dbReference type="KEGG" id="mpau:ZMTM_18160"/>
<evidence type="ECO:0000256" key="5">
    <source>
        <dbReference type="ARBA" id="ARBA00023163"/>
    </source>
</evidence>
<dbReference type="Gene3D" id="3.30.70.120">
    <property type="match status" value="1"/>
</dbReference>
<dbReference type="InterPro" id="IPR015867">
    <property type="entry name" value="N-reg_PII/ATP_PRibTrfase_C"/>
</dbReference>
<dbReference type="InterPro" id="IPR002332">
    <property type="entry name" value="N-reg_PII_urydylation_site"/>
</dbReference>
<dbReference type="FunFam" id="3.30.70.120:FF:000001">
    <property type="entry name" value="Nitrogen regulatory protein P-II"/>
    <property type="match status" value="1"/>
</dbReference>
<feature type="modified residue" description="O-UMP-tyrosine" evidence="6">
    <location>
        <position position="51"/>
    </location>
</feature>
<dbReference type="GO" id="GO:0006808">
    <property type="term" value="P:regulation of nitrogen utilization"/>
    <property type="evidence" value="ECO:0007669"/>
    <property type="project" value="InterPro"/>
</dbReference>
<dbReference type="InterPro" id="IPR011322">
    <property type="entry name" value="N-reg_PII-like_a/b"/>
</dbReference>
<dbReference type="Pfam" id="PF00543">
    <property type="entry name" value="P-II"/>
    <property type="match status" value="1"/>
</dbReference>
<organism evidence="9 10">
    <name type="scientific">Methyloradius palustris</name>
    <dbReference type="NCBI Taxonomy" id="2778876"/>
    <lineage>
        <taxon>Bacteria</taxon>
        <taxon>Pseudomonadati</taxon>
        <taxon>Pseudomonadota</taxon>
        <taxon>Betaproteobacteria</taxon>
        <taxon>Nitrosomonadales</taxon>
        <taxon>Methylophilaceae</taxon>
        <taxon>Methyloradius</taxon>
    </lineage>
</organism>
<evidence type="ECO:0000256" key="7">
    <source>
        <dbReference type="PIRSR" id="PIRSR602187-50"/>
    </source>
</evidence>
<evidence type="ECO:0000256" key="2">
    <source>
        <dbReference type="ARBA" id="ARBA00022553"/>
    </source>
</evidence>
<dbReference type="PROSITE" id="PS00496">
    <property type="entry name" value="PII_GLNB_UMP"/>
    <property type="match status" value="1"/>
</dbReference>
<keyword evidence="5" id="KW-0804">Transcription</keyword>
<dbReference type="SMART" id="SM00938">
    <property type="entry name" value="P-II"/>
    <property type="match status" value="1"/>
</dbReference>
<dbReference type="GO" id="GO:0005829">
    <property type="term" value="C:cytosol"/>
    <property type="evidence" value="ECO:0007669"/>
    <property type="project" value="TreeGrafter"/>
</dbReference>
<dbReference type="PROSITE" id="PS00638">
    <property type="entry name" value="PII_GLNB_CTER"/>
    <property type="match status" value="1"/>
</dbReference>